<dbReference type="SMART" id="SM00101">
    <property type="entry name" value="14_3_3"/>
    <property type="match status" value="1"/>
</dbReference>
<dbReference type="InParanoid" id="A2FSF9"/>
<dbReference type="Proteomes" id="UP000001542">
    <property type="component" value="Unassembled WGS sequence"/>
</dbReference>
<dbReference type="PRINTS" id="PR00305">
    <property type="entry name" value="1433ZETA"/>
</dbReference>
<evidence type="ECO:0000313" key="5">
    <source>
        <dbReference type="Proteomes" id="UP000001542"/>
    </source>
</evidence>
<dbReference type="KEGG" id="tva:4749865"/>
<proteinExistence type="inferred from homology"/>
<gene>
    <name evidence="4" type="ORF">TVAG_383290</name>
</gene>
<reference evidence="4" key="2">
    <citation type="journal article" date="2007" name="Science">
        <title>Draft genome sequence of the sexually transmitted pathogen Trichomonas vaginalis.</title>
        <authorList>
            <person name="Carlton J.M."/>
            <person name="Hirt R.P."/>
            <person name="Silva J.C."/>
            <person name="Delcher A.L."/>
            <person name="Schatz M."/>
            <person name="Zhao Q."/>
            <person name="Wortman J.R."/>
            <person name="Bidwell S.L."/>
            <person name="Alsmark U.C.M."/>
            <person name="Besteiro S."/>
            <person name="Sicheritz-Ponten T."/>
            <person name="Noel C.J."/>
            <person name="Dacks J.B."/>
            <person name="Foster P.G."/>
            <person name="Simillion C."/>
            <person name="Van de Peer Y."/>
            <person name="Miranda-Saavedra D."/>
            <person name="Barton G.J."/>
            <person name="Westrop G.D."/>
            <person name="Mueller S."/>
            <person name="Dessi D."/>
            <person name="Fiori P.L."/>
            <person name="Ren Q."/>
            <person name="Paulsen I."/>
            <person name="Zhang H."/>
            <person name="Bastida-Corcuera F.D."/>
            <person name="Simoes-Barbosa A."/>
            <person name="Brown M.T."/>
            <person name="Hayes R.D."/>
            <person name="Mukherjee M."/>
            <person name="Okumura C.Y."/>
            <person name="Schneider R."/>
            <person name="Smith A.J."/>
            <person name="Vanacova S."/>
            <person name="Villalvazo M."/>
            <person name="Haas B.J."/>
            <person name="Pertea M."/>
            <person name="Feldblyum T.V."/>
            <person name="Utterback T.R."/>
            <person name="Shu C.L."/>
            <person name="Osoegawa K."/>
            <person name="de Jong P.J."/>
            <person name="Hrdy I."/>
            <person name="Horvathova L."/>
            <person name="Zubacova Z."/>
            <person name="Dolezal P."/>
            <person name="Malik S.B."/>
            <person name="Logsdon J.M. Jr."/>
            <person name="Henze K."/>
            <person name="Gupta A."/>
            <person name="Wang C.C."/>
            <person name="Dunne R.L."/>
            <person name="Upcroft J.A."/>
            <person name="Upcroft P."/>
            <person name="White O."/>
            <person name="Salzberg S.L."/>
            <person name="Tang P."/>
            <person name="Chiu C.-H."/>
            <person name="Lee Y.-S."/>
            <person name="Embley T.M."/>
            <person name="Coombs G.H."/>
            <person name="Mottram J.C."/>
            <person name="Tachezy J."/>
            <person name="Fraser-Liggett C.M."/>
            <person name="Johnson P.J."/>
        </authorList>
    </citation>
    <scope>NUCLEOTIDE SEQUENCE [LARGE SCALE GENOMIC DNA]</scope>
    <source>
        <strain evidence="4">G3</strain>
    </source>
</reference>
<feature type="region of interest" description="Disordered" evidence="2">
    <location>
        <begin position="232"/>
        <end position="353"/>
    </location>
</feature>
<feature type="domain" description="14-3-3" evidence="3">
    <location>
        <begin position="3"/>
        <end position="249"/>
    </location>
</feature>
<dbReference type="GO" id="GO:0008104">
    <property type="term" value="P:intracellular protein localization"/>
    <property type="evidence" value="ECO:0000318"/>
    <property type="project" value="GO_Central"/>
</dbReference>
<dbReference type="VEuPathDB" id="TrichDB:TVAGG3_0006500"/>
<evidence type="ECO:0000256" key="1">
    <source>
        <dbReference type="ARBA" id="ARBA00006141"/>
    </source>
</evidence>
<dbReference type="Pfam" id="PF00244">
    <property type="entry name" value="14-3-3"/>
    <property type="match status" value="1"/>
</dbReference>
<dbReference type="AlphaFoldDB" id="A2FSF9"/>
<name>A2FSF9_TRIV3</name>
<dbReference type="RefSeq" id="XP_001305086.1">
    <property type="nucleotide sequence ID" value="XM_001305085.1"/>
</dbReference>
<dbReference type="InterPro" id="IPR000308">
    <property type="entry name" value="14-3-3"/>
</dbReference>
<protein>
    <submittedName>
        <fullName evidence="4">14-3-3 protein</fullName>
    </submittedName>
</protein>
<evidence type="ECO:0000313" key="4">
    <source>
        <dbReference type="EMBL" id="EAX92156.1"/>
    </source>
</evidence>
<dbReference type="STRING" id="5722.A2FSF9"/>
<evidence type="ECO:0000259" key="3">
    <source>
        <dbReference type="SMART" id="SM00101"/>
    </source>
</evidence>
<dbReference type="InterPro" id="IPR023410">
    <property type="entry name" value="14-3-3_domain"/>
</dbReference>
<dbReference type="CDD" id="cd08774">
    <property type="entry name" value="14-3-3"/>
    <property type="match status" value="1"/>
</dbReference>
<dbReference type="PANTHER" id="PTHR18860">
    <property type="entry name" value="14-3-3 PROTEIN"/>
    <property type="match status" value="1"/>
</dbReference>
<organism evidence="4 5">
    <name type="scientific">Trichomonas vaginalis (strain ATCC PRA-98 / G3)</name>
    <dbReference type="NCBI Taxonomy" id="412133"/>
    <lineage>
        <taxon>Eukaryota</taxon>
        <taxon>Metamonada</taxon>
        <taxon>Parabasalia</taxon>
        <taxon>Trichomonadida</taxon>
        <taxon>Trichomonadidae</taxon>
        <taxon>Trichomonas</taxon>
    </lineage>
</organism>
<dbReference type="Gene3D" id="1.20.190.20">
    <property type="entry name" value="14-3-3 domain"/>
    <property type="match status" value="1"/>
</dbReference>
<dbReference type="GO" id="GO:0005737">
    <property type="term" value="C:cytoplasm"/>
    <property type="evidence" value="ECO:0000318"/>
    <property type="project" value="GO_Central"/>
</dbReference>
<comment type="similarity">
    <text evidence="1">Belongs to the 14-3-3 family.</text>
</comment>
<dbReference type="EMBL" id="DS113985">
    <property type="protein sequence ID" value="EAX92156.1"/>
    <property type="molecule type" value="Genomic_DNA"/>
</dbReference>
<dbReference type="GO" id="GO:0007165">
    <property type="term" value="P:signal transduction"/>
    <property type="evidence" value="ECO:0000318"/>
    <property type="project" value="GO_Central"/>
</dbReference>
<evidence type="ECO:0000256" key="2">
    <source>
        <dbReference type="SAM" id="MobiDB-lite"/>
    </source>
</evidence>
<dbReference type="eggNOG" id="KOG0841">
    <property type="taxonomic scope" value="Eukaryota"/>
</dbReference>
<keyword evidence="5" id="KW-1185">Reference proteome</keyword>
<feature type="compositionally biased region" description="Basic and acidic residues" evidence="2">
    <location>
        <begin position="232"/>
        <end position="292"/>
    </location>
</feature>
<reference evidence="4" key="1">
    <citation type="submission" date="2006-10" db="EMBL/GenBank/DDBJ databases">
        <authorList>
            <person name="Amadeo P."/>
            <person name="Zhao Q."/>
            <person name="Wortman J."/>
            <person name="Fraser-Liggett C."/>
            <person name="Carlton J."/>
        </authorList>
    </citation>
    <scope>NUCLEOTIDE SEQUENCE</scope>
    <source>
        <strain evidence="4">G3</strain>
    </source>
</reference>
<sequence length="353" mass="41376">MLNEENKAAFQLIKILHNSGRPKDTVFFLQKMATAKKELDDVFIPIFVQAHKAYTNEKRNAIRVIDELIAKKEIEDENYIAQLENYRQKKYDELYLICERTVALVDKILIPNAPTQRIRFIYYKMKADFLRYQAEYAKTQLQPYFITQAADSYQNALLIAKDQFEPESIQYLGLVLNYTVFLYEFKNMKVEAIKFIETTLDMVMPTIYANQSKYADSQPYVQMLRDNSTLWRRETDLPEEKPPEPEKKEENPDGKTENKANDNKNDQNKEEKSNTENNQEKPAEQKDEKHPGTPEGSQSKNEEALPPQEQKKEASIEDIIQEKHTAEEKHQEKEVKDSVQIVEPTIEPPKQQE</sequence>
<accession>A2FSF9</accession>
<dbReference type="VEuPathDB" id="TrichDB:TVAG_383290"/>
<dbReference type="InterPro" id="IPR036815">
    <property type="entry name" value="14-3-3_dom_sf"/>
</dbReference>
<feature type="compositionally biased region" description="Basic and acidic residues" evidence="2">
    <location>
        <begin position="309"/>
        <end position="337"/>
    </location>
</feature>
<dbReference type="SMR" id="A2FSF9"/>
<dbReference type="SUPFAM" id="SSF48445">
    <property type="entry name" value="14-3-3 protein"/>
    <property type="match status" value="1"/>
</dbReference>